<organism evidence="2">
    <name type="scientific">uncultured Dysgonomonas sp</name>
    <dbReference type="NCBI Taxonomy" id="206096"/>
    <lineage>
        <taxon>Bacteria</taxon>
        <taxon>Pseudomonadati</taxon>
        <taxon>Bacteroidota</taxon>
        <taxon>Bacteroidia</taxon>
        <taxon>Bacteroidales</taxon>
        <taxon>Dysgonomonadaceae</taxon>
        <taxon>Dysgonomonas</taxon>
        <taxon>environmental samples</taxon>
    </lineage>
</organism>
<dbReference type="InterPro" id="IPR000651">
    <property type="entry name" value="Ras-like_Gua-exchang_fac_N"/>
</dbReference>
<protein>
    <recommendedName>
        <fullName evidence="1">N-terminal Ras-GEF domain-containing protein</fullName>
    </recommendedName>
</protein>
<reference evidence="2" key="1">
    <citation type="submission" date="2016-04" db="EMBL/GenBank/DDBJ databases">
        <authorList>
            <person name="Evans L.H."/>
            <person name="Alamgir A."/>
            <person name="Owens N."/>
            <person name="Weber N.D."/>
            <person name="Virtaneva K."/>
            <person name="Barbian K."/>
            <person name="Babar A."/>
            <person name="Rosenke K."/>
        </authorList>
    </citation>
    <scope>NUCLEOTIDE SEQUENCE</scope>
    <source>
        <strain evidence="2">86-2</strain>
    </source>
</reference>
<accession>A0A212JHZ3</accession>
<dbReference type="EMBL" id="FLUL01000001">
    <property type="protein sequence ID" value="SBV99083.1"/>
    <property type="molecule type" value="Genomic_DNA"/>
</dbReference>
<gene>
    <name evidence="2" type="ORF">KL86DYS2_11573</name>
</gene>
<name>A0A212JHZ3_9BACT</name>
<evidence type="ECO:0000313" key="2">
    <source>
        <dbReference type="EMBL" id="SBV99083.1"/>
    </source>
</evidence>
<proteinExistence type="predicted"/>
<sequence>MVASVLLIHENLSEDKHVESKLVPCLDEGSSPSSSTFKPLEMAVFSFLYMWLR</sequence>
<evidence type="ECO:0000259" key="1">
    <source>
        <dbReference type="PROSITE" id="PS50212"/>
    </source>
</evidence>
<dbReference type="AlphaFoldDB" id="A0A212JHZ3"/>
<feature type="domain" description="N-terminal Ras-GEF" evidence="1">
    <location>
        <begin position="1"/>
        <end position="53"/>
    </location>
</feature>
<dbReference type="PROSITE" id="PS50212">
    <property type="entry name" value="RASGEF_NTER"/>
    <property type="match status" value="1"/>
</dbReference>